<proteinExistence type="inferred from homology"/>
<accession>A0ABM8B9L0</accession>
<gene>
    <name evidence="6" type="ORF">KIM372_14110</name>
</gene>
<protein>
    <recommendedName>
        <fullName evidence="8">Mutator family transposase</fullName>
    </recommendedName>
</protein>
<keyword evidence="4" id="KW-0238">DNA-binding</keyword>
<evidence type="ECO:0000256" key="2">
    <source>
        <dbReference type="ARBA" id="ARBA00010961"/>
    </source>
</evidence>
<evidence type="ECO:0000313" key="7">
    <source>
        <dbReference type="Proteomes" id="UP001321766"/>
    </source>
</evidence>
<keyword evidence="3" id="KW-0815">Transposition</keyword>
<keyword evidence="5" id="KW-0233">DNA recombination</keyword>
<dbReference type="InterPro" id="IPR001207">
    <property type="entry name" value="Transposase_mutator"/>
</dbReference>
<comment type="similarity">
    <text evidence="2">Belongs to the transposase mutator family.</text>
</comment>
<evidence type="ECO:0000256" key="3">
    <source>
        <dbReference type="ARBA" id="ARBA00022578"/>
    </source>
</evidence>
<dbReference type="Pfam" id="PF00872">
    <property type="entry name" value="Transposase_mut"/>
    <property type="match status" value="1"/>
</dbReference>
<evidence type="ECO:0008006" key="8">
    <source>
        <dbReference type="Google" id="ProtNLM"/>
    </source>
</evidence>
<dbReference type="PROSITE" id="PS01007">
    <property type="entry name" value="TRANSPOSASE_MUTATOR"/>
    <property type="match status" value="1"/>
</dbReference>
<name>A0ABM8B9L0_9BIFI</name>
<evidence type="ECO:0000256" key="5">
    <source>
        <dbReference type="ARBA" id="ARBA00023172"/>
    </source>
</evidence>
<evidence type="ECO:0000256" key="4">
    <source>
        <dbReference type="ARBA" id="ARBA00023125"/>
    </source>
</evidence>
<sequence length="239" mass="27186">MPPVPLVQDHYDVVQVDGIWLHRKAVVLIAVADAHVIGWRVARSETSLAWSLLMERIAAPRVLACDGGGGIAKAVRQVWPTTAMQRCLFHISMNVTALTSMNPKLKAGKELKHLAIRLSQVKSEEDLRQWLVAYNAWETTWHEWLKTQSTYKDGSEADKHQRLVKARNLLNKRIREGTMNTFITQANHCDSPIPTTNNLLESWNKQLRAMLKKPQRLEPGTCNQSHLLVVPPTHTRTRK</sequence>
<evidence type="ECO:0000313" key="6">
    <source>
        <dbReference type="EMBL" id="BDR53504.1"/>
    </source>
</evidence>
<reference evidence="6 7" key="1">
    <citation type="journal article" date="2023" name="Microbiol. Spectr.">
        <title>Symbiosis of Carpenter Bees with Uncharacterized Lactic Acid Bacteria Showing NAD Auxotrophy.</title>
        <authorList>
            <person name="Kawasaki S."/>
            <person name="Ozawa K."/>
            <person name="Mori T."/>
            <person name="Yamamoto A."/>
            <person name="Ito M."/>
            <person name="Ohkuma M."/>
            <person name="Sakamoto M."/>
            <person name="Matsutani M."/>
        </authorList>
    </citation>
    <scope>NUCLEOTIDE SEQUENCE [LARGE SCALE GENOMIC DNA]</scope>
    <source>
        <strain evidence="6 7">Kim37-2</strain>
    </source>
</reference>
<organism evidence="6 7">
    <name type="scientific">Bombiscardovia nodaiensis</name>
    <dbReference type="NCBI Taxonomy" id="2932181"/>
    <lineage>
        <taxon>Bacteria</taxon>
        <taxon>Bacillati</taxon>
        <taxon>Actinomycetota</taxon>
        <taxon>Actinomycetes</taxon>
        <taxon>Bifidobacteriales</taxon>
        <taxon>Bifidobacteriaceae</taxon>
        <taxon>Bombiscardovia</taxon>
    </lineage>
</organism>
<keyword evidence="7" id="KW-1185">Reference proteome</keyword>
<comment type="function">
    <text evidence="1">Required for the transposition of the insertion element.</text>
</comment>
<evidence type="ECO:0000256" key="1">
    <source>
        <dbReference type="ARBA" id="ARBA00002190"/>
    </source>
</evidence>
<dbReference type="Proteomes" id="UP001321766">
    <property type="component" value="Chromosome"/>
</dbReference>
<dbReference type="EMBL" id="AP026798">
    <property type="protein sequence ID" value="BDR53504.1"/>
    <property type="molecule type" value="Genomic_DNA"/>
</dbReference>